<dbReference type="GeneID" id="5001753"/>
<dbReference type="HOGENOM" id="CLU_1527658_0_0_1"/>
<feature type="region of interest" description="Disordered" evidence="1">
    <location>
        <begin position="1"/>
        <end position="20"/>
    </location>
</feature>
<evidence type="ECO:0000256" key="1">
    <source>
        <dbReference type="SAM" id="MobiDB-lite"/>
    </source>
</evidence>
<sequence>MMEDDARTYETDDSDGSDTVTALIERTTETEKITRDYCATEDSARERTGDANASDAMIEALEGKIKACEGASASGKGAQALYAKKAAAETALGKLSDALTSSKRVIEIAPLWFRGYVLLSEVTLRQCCDSSSVNDVDAAKEIAKAALERALFLEPNVSKDSKFLSLCAKIGAMSAS</sequence>
<feature type="compositionally biased region" description="Basic and acidic residues" evidence="1">
    <location>
        <begin position="1"/>
        <end position="10"/>
    </location>
</feature>
<gene>
    <name evidence="2" type="ORF">OSTLU_24501</name>
</gene>
<proteinExistence type="predicted"/>
<dbReference type="Gramene" id="ABO95951">
    <property type="protein sequence ID" value="ABO95951"/>
    <property type="gene ID" value="OSTLU_24501"/>
</dbReference>
<dbReference type="KEGG" id="olu:OSTLU_24501"/>
<dbReference type="AlphaFoldDB" id="A4RWY3"/>
<keyword evidence="3" id="KW-1185">Reference proteome</keyword>
<protein>
    <submittedName>
        <fullName evidence="2">Uncharacterized protein</fullName>
    </submittedName>
</protein>
<dbReference type="Proteomes" id="UP000001568">
    <property type="component" value="Chromosome 5"/>
</dbReference>
<evidence type="ECO:0000313" key="3">
    <source>
        <dbReference type="Proteomes" id="UP000001568"/>
    </source>
</evidence>
<reference evidence="2 3" key="1">
    <citation type="journal article" date="2007" name="Proc. Natl. Acad. Sci. U.S.A.">
        <title>The tiny eukaryote Ostreococcus provides genomic insights into the paradox of plankton speciation.</title>
        <authorList>
            <person name="Palenik B."/>
            <person name="Grimwood J."/>
            <person name="Aerts A."/>
            <person name="Rouze P."/>
            <person name="Salamov A."/>
            <person name="Putnam N."/>
            <person name="Dupont C."/>
            <person name="Jorgensen R."/>
            <person name="Derelle E."/>
            <person name="Rombauts S."/>
            <person name="Zhou K."/>
            <person name="Otillar R."/>
            <person name="Merchant S.S."/>
            <person name="Podell S."/>
            <person name="Gaasterland T."/>
            <person name="Napoli C."/>
            <person name="Gendler K."/>
            <person name="Manuell A."/>
            <person name="Tai V."/>
            <person name="Vallon O."/>
            <person name="Piganeau G."/>
            <person name="Jancek S."/>
            <person name="Heijde M."/>
            <person name="Jabbari K."/>
            <person name="Bowler C."/>
            <person name="Lohr M."/>
            <person name="Robbens S."/>
            <person name="Werner G."/>
            <person name="Dubchak I."/>
            <person name="Pazour G.J."/>
            <person name="Ren Q."/>
            <person name="Paulsen I."/>
            <person name="Delwiche C."/>
            <person name="Schmutz J."/>
            <person name="Rokhsar D."/>
            <person name="Van de Peer Y."/>
            <person name="Moreau H."/>
            <person name="Grigoriev I.V."/>
        </authorList>
    </citation>
    <scope>NUCLEOTIDE SEQUENCE [LARGE SCALE GENOMIC DNA]</scope>
    <source>
        <strain evidence="2 3">CCE9901</strain>
    </source>
</reference>
<evidence type="ECO:0000313" key="2">
    <source>
        <dbReference type="EMBL" id="ABO95951.1"/>
    </source>
</evidence>
<dbReference type="EMBL" id="CP000585">
    <property type="protein sequence ID" value="ABO95951.1"/>
    <property type="molecule type" value="Genomic_DNA"/>
</dbReference>
<dbReference type="RefSeq" id="XP_001417658.1">
    <property type="nucleotide sequence ID" value="XM_001417621.1"/>
</dbReference>
<name>A4RWY3_OSTLU</name>
<accession>A4RWY3</accession>
<organism evidence="2 3">
    <name type="scientific">Ostreococcus lucimarinus (strain CCE9901)</name>
    <dbReference type="NCBI Taxonomy" id="436017"/>
    <lineage>
        <taxon>Eukaryota</taxon>
        <taxon>Viridiplantae</taxon>
        <taxon>Chlorophyta</taxon>
        <taxon>Mamiellophyceae</taxon>
        <taxon>Mamiellales</taxon>
        <taxon>Bathycoccaceae</taxon>
        <taxon>Ostreococcus</taxon>
    </lineage>
</organism>